<evidence type="ECO:0000313" key="4">
    <source>
        <dbReference type="EMBL" id="MDC7785235.1"/>
    </source>
</evidence>
<dbReference type="InterPro" id="IPR050546">
    <property type="entry name" value="Glycosyl_Hydrlase_16"/>
</dbReference>
<dbReference type="GO" id="GO:0016787">
    <property type="term" value="F:hydrolase activity"/>
    <property type="evidence" value="ECO:0007669"/>
    <property type="project" value="UniProtKB-KW"/>
</dbReference>
<organism evidence="4 5">
    <name type="scientific">Rhodoplanes tepidamans</name>
    <name type="common">Rhodoplanes cryptolactis</name>
    <dbReference type="NCBI Taxonomy" id="200616"/>
    <lineage>
        <taxon>Bacteria</taxon>
        <taxon>Pseudomonadati</taxon>
        <taxon>Pseudomonadota</taxon>
        <taxon>Alphaproteobacteria</taxon>
        <taxon>Hyphomicrobiales</taxon>
        <taxon>Nitrobacteraceae</taxon>
        <taxon>Rhodoplanes</taxon>
    </lineage>
</organism>
<feature type="compositionally biased region" description="Low complexity" evidence="2">
    <location>
        <begin position="11"/>
        <end position="23"/>
    </location>
</feature>
<keyword evidence="5" id="KW-1185">Reference proteome</keyword>
<reference evidence="4" key="1">
    <citation type="journal article" date="2023" name="Microbiol Resour">
        <title>Genome Sequences of Rhodoplanes serenus and Two Thermotolerant Strains, Rhodoplanes tepidamans and 'Rhodoplanes cryptolactis,' Further Refine the Genus.</title>
        <authorList>
            <person name="Rayyan A.A."/>
            <person name="Kyndt J.A."/>
        </authorList>
    </citation>
    <scope>NUCLEOTIDE SEQUENCE</scope>
    <source>
        <strain evidence="4">DSM 9987</strain>
    </source>
</reference>
<dbReference type="CDD" id="cd08023">
    <property type="entry name" value="GH16_laminarinase_like"/>
    <property type="match status" value="1"/>
</dbReference>
<proteinExistence type="inferred from homology"/>
<evidence type="ECO:0000259" key="3">
    <source>
        <dbReference type="PROSITE" id="PS51762"/>
    </source>
</evidence>
<dbReference type="Gene3D" id="2.60.120.200">
    <property type="match status" value="1"/>
</dbReference>
<gene>
    <name evidence="4" type="ORF">PQJ73_06025</name>
</gene>
<feature type="region of interest" description="Disordered" evidence="2">
    <location>
        <begin position="1"/>
        <end position="23"/>
    </location>
</feature>
<dbReference type="Proteomes" id="UP001165652">
    <property type="component" value="Unassembled WGS sequence"/>
</dbReference>
<comment type="caution">
    <text evidence="4">The sequence shown here is derived from an EMBL/GenBank/DDBJ whole genome shotgun (WGS) entry which is preliminary data.</text>
</comment>
<keyword evidence="4" id="KW-0378">Hydrolase</keyword>
<dbReference type="PANTHER" id="PTHR10963">
    <property type="entry name" value="GLYCOSYL HYDROLASE-RELATED"/>
    <property type="match status" value="1"/>
</dbReference>
<evidence type="ECO:0000256" key="1">
    <source>
        <dbReference type="ARBA" id="ARBA00006865"/>
    </source>
</evidence>
<accession>A0ABT5J6F9</accession>
<dbReference type="PANTHER" id="PTHR10963:SF55">
    <property type="entry name" value="GLYCOSIDE HYDROLASE FAMILY 16 PROTEIN"/>
    <property type="match status" value="1"/>
</dbReference>
<dbReference type="Pfam" id="PF00722">
    <property type="entry name" value="Glyco_hydro_16"/>
    <property type="match status" value="1"/>
</dbReference>
<dbReference type="InterPro" id="IPR000757">
    <property type="entry name" value="Beta-glucanase-like"/>
</dbReference>
<protein>
    <submittedName>
        <fullName evidence="4">Glycoside hydrolase family 16 protein</fullName>
    </submittedName>
</protein>
<evidence type="ECO:0000256" key="2">
    <source>
        <dbReference type="SAM" id="MobiDB-lite"/>
    </source>
</evidence>
<dbReference type="PROSITE" id="PS51762">
    <property type="entry name" value="GH16_2"/>
    <property type="match status" value="1"/>
</dbReference>
<sequence>MSKRPDRAYAASSASGSPISRRSGPSVARRWVLLPVLMLAVLLGASARSSEDAADTGEAGSEIDLDRYVMTFDEPFDSLDVSAWGPGTRWIAHTPWNGDFGDAKFADPKPGFPFTVDGGLLRIEARKSAGGRWSSGLLASVDRNGNGFAQQYGYFEMRARFPPGKGLWPAFWLIGLDRTTHTSEIDVVEHYGHAPERYTASVHVWNRRVPKESRSEHRRIPVAAGSLYDDFHTYGAGIDPDWIRIYFDRREVWRTPTPKEHRQPMYLLLDLGLGGGWPIDAAPSPSFMVVDYVRAWKPK</sequence>
<reference evidence="4" key="2">
    <citation type="submission" date="2023-02" db="EMBL/GenBank/DDBJ databases">
        <authorList>
            <person name="Rayyan A."/>
            <person name="Meyer T."/>
            <person name="Kyndt J.A."/>
        </authorList>
    </citation>
    <scope>NUCLEOTIDE SEQUENCE</scope>
    <source>
        <strain evidence="4">DSM 9987</strain>
    </source>
</reference>
<name>A0ABT5J6F9_RHOTP</name>
<dbReference type="InterPro" id="IPR013320">
    <property type="entry name" value="ConA-like_dom_sf"/>
</dbReference>
<dbReference type="EMBL" id="JAQQLI010000006">
    <property type="protein sequence ID" value="MDC7785235.1"/>
    <property type="molecule type" value="Genomic_DNA"/>
</dbReference>
<dbReference type="SUPFAM" id="SSF49899">
    <property type="entry name" value="Concanavalin A-like lectins/glucanases"/>
    <property type="match status" value="1"/>
</dbReference>
<comment type="similarity">
    <text evidence="1">Belongs to the glycosyl hydrolase 16 family.</text>
</comment>
<evidence type="ECO:0000313" key="5">
    <source>
        <dbReference type="Proteomes" id="UP001165652"/>
    </source>
</evidence>
<feature type="domain" description="GH16" evidence="3">
    <location>
        <begin position="12"/>
        <end position="299"/>
    </location>
</feature>